<keyword evidence="1" id="KW-1185">Reference proteome</keyword>
<sequence length="306" mass="34980">MDKLPLTFVHQLLASVTITERERFRGVSRQWNALALSYRPTLQVSYLRVHEETFMVKVDMYSVQGVLAQKEYLIKGSKAFTSFRRNISSLRSLVLDLTSCLDASEIYKVFTAEDVQKWNIRYLYVEGSWSEELLNMLVSLASQVRCLTVNVDCGVLNASDHPNKLVCESVPRLFQALSSVQQIYLPTRLICRDCDVLLFSPTLRYFTTSVRDDKPSISSVLNRLYLPNINEMKFYIEKAVANERERSAAVEELTSELQQALASRKELFPRDVHVILRATSDFLSTFPPNSQVVRLPCGARISVHVL</sequence>
<organism evidence="1 4">
    <name type="scientific">Parascaris univalens</name>
    <name type="common">Nematode worm</name>
    <dbReference type="NCBI Taxonomy" id="6257"/>
    <lineage>
        <taxon>Eukaryota</taxon>
        <taxon>Metazoa</taxon>
        <taxon>Ecdysozoa</taxon>
        <taxon>Nematoda</taxon>
        <taxon>Chromadorea</taxon>
        <taxon>Rhabditida</taxon>
        <taxon>Spirurina</taxon>
        <taxon>Ascaridomorpha</taxon>
        <taxon>Ascaridoidea</taxon>
        <taxon>Ascarididae</taxon>
        <taxon>Parascaris</taxon>
    </lineage>
</organism>
<reference evidence="2 3" key="1">
    <citation type="submission" date="2022-11" db="UniProtKB">
        <authorList>
            <consortium name="WormBaseParasite"/>
        </authorList>
    </citation>
    <scope>IDENTIFICATION</scope>
</reference>
<proteinExistence type="predicted"/>
<evidence type="ECO:0000313" key="2">
    <source>
        <dbReference type="WBParaSite" id="PgR152_g006_t08"/>
    </source>
</evidence>
<protein>
    <submittedName>
        <fullName evidence="2 3">F-box domain-containing protein</fullName>
    </submittedName>
</protein>
<accession>A0A915CFA9</accession>
<name>A0A915CFA9_PARUN</name>
<dbReference type="Proteomes" id="UP000887569">
    <property type="component" value="Unplaced"/>
</dbReference>
<dbReference type="AlphaFoldDB" id="A0A915CFA9"/>
<evidence type="ECO:0000313" key="1">
    <source>
        <dbReference type="Proteomes" id="UP000887569"/>
    </source>
</evidence>
<dbReference type="WBParaSite" id="PgR152_g006_t11">
    <property type="protein sequence ID" value="PgR152_g006_t11"/>
    <property type="gene ID" value="PgR152_g006"/>
</dbReference>
<evidence type="ECO:0000313" key="3">
    <source>
        <dbReference type="WBParaSite" id="PgR152_g006_t09"/>
    </source>
</evidence>
<dbReference type="WBParaSite" id="PgR152_g006_t10">
    <property type="protein sequence ID" value="PgR152_g006_t10"/>
    <property type="gene ID" value="PgR152_g006"/>
</dbReference>
<dbReference type="WBParaSite" id="PgR152_g006_t09">
    <property type="protein sequence ID" value="PgR152_g006_t09"/>
    <property type="gene ID" value="PgR152_g006"/>
</dbReference>
<dbReference type="WBParaSite" id="PgR152_g006_t08">
    <property type="protein sequence ID" value="PgR152_g006_t08"/>
    <property type="gene ID" value="PgR152_g006"/>
</dbReference>
<evidence type="ECO:0000313" key="4">
    <source>
        <dbReference type="WBParaSite" id="PgR152_g006_t10"/>
    </source>
</evidence>